<evidence type="ECO:0000256" key="11">
    <source>
        <dbReference type="ARBA" id="ARBA00047944"/>
    </source>
</evidence>
<protein>
    <recommendedName>
        <fullName evidence="4 12">Ribosomal RNA small subunit methyltransferase E</fullName>
        <ecNumber evidence="3 12">2.1.1.193</ecNumber>
    </recommendedName>
</protein>
<dbReference type="NCBIfam" id="NF008692">
    <property type="entry name" value="PRK11713.1-5"/>
    <property type="match status" value="1"/>
</dbReference>
<comment type="subcellular location">
    <subcellularLocation>
        <location evidence="1 12">Cytoplasm</location>
    </subcellularLocation>
</comment>
<dbReference type="InterPro" id="IPR029028">
    <property type="entry name" value="Alpha/beta_knot_MTases"/>
</dbReference>
<dbReference type="KEGG" id="kak:Kalk_13005"/>
<dbReference type="EMBL" id="CP022684">
    <property type="protein sequence ID" value="AUM13284.1"/>
    <property type="molecule type" value="Genomic_DNA"/>
</dbReference>
<keyword evidence="16" id="KW-1185">Reference proteome</keyword>
<feature type="domain" description="Ribosomal RNA small subunit methyltransferase E methyltransferase" evidence="13">
    <location>
        <begin position="76"/>
        <end position="236"/>
    </location>
</feature>
<evidence type="ECO:0000313" key="16">
    <source>
        <dbReference type="Proteomes" id="UP000235116"/>
    </source>
</evidence>
<dbReference type="PIRSF" id="PIRSF015601">
    <property type="entry name" value="MTase_slr0722"/>
    <property type="match status" value="1"/>
</dbReference>
<dbReference type="Pfam" id="PF20260">
    <property type="entry name" value="PUA_4"/>
    <property type="match status" value="1"/>
</dbReference>
<evidence type="ECO:0000256" key="2">
    <source>
        <dbReference type="ARBA" id="ARBA00005528"/>
    </source>
</evidence>
<dbReference type="Proteomes" id="UP000235116">
    <property type="component" value="Chromosome"/>
</dbReference>
<dbReference type="EC" id="2.1.1.193" evidence="3 12"/>
<name>A0A2K9LR41_9GAMM</name>
<evidence type="ECO:0000256" key="3">
    <source>
        <dbReference type="ARBA" id="ARBA00012328"/>
    </source>
</evidence>
<evidence type="ECO:0000256" key="6">
    <source>
        <dbReference type="ARBA" id="ARBA00022552"/>
    </source>
</evidence>
<dbReference type="InterPro" id="IPR046886">
    <property type="entry name" value="RsmE_MTase_dom"/>
</dbReference>
<dbReference type="GO" id="GO:0005737">
    <property type="term" value="C:cytoplasm"/>
    <property type="evidence" value="ECO:0007669"/>
    <property type="project" value="UniProtKB-SubCell"/>
</dbReference>
<proteinExistence type="inferred from homology"/>
<evidence type="ECO:0000256" key="4">
    <source>
        <dbReference type="ARBA" id="ARBA00013673"/>
    </source>
</evidence>
<evidence type="ECO:0000259" key="14">
    <source>
        <dbReference type="Pfam" id="PF20260"/>
    </source>
</evidence>
<evidence type="ECO:0000256" key="8">
    <source>
        <dbReference type="ARBA" id="ARBA00022679"/>
    </source>
</evidence>
<evidence type="ECO:0000259" key="13">
    <source>
        <dbReference type="Pfam" id="PF04452"/>
    </source>
</evidence>
<comment type="catalytic activity">
    <reaction evidence="11 12">
        <text>uridine(1498) in 16S rRNA + S-adenosyl-L-methionine = N(3)-methyluridine(1498) in 16S rRNA + S-adenosyl-L-homocysteine + H(+)</text>
        <dbReference type="Rhea" id="RHEA:42920"/>
        <dbReference type="Rhea" id="RHEA-COMP:10283"/>
        <dbReference type="Rhea" id="RHEA-COMP:10284"/>
        <dbReference type="ChEBI" id="CHEBI:15378"/>
        <dbReference type="ChEBI" id="CHEBI:57856"/>
        <dbReference type="ChEBI" id="CHEBI:59789"/>
        <dbReference type="ChEBI" id="CHEBI:65315"/>
        <dbReference type="ChEBI" id="CHEBI:74502"/>
        <dbReference type="EC" id="2.1.1.193"/>
    </reaction>
</comment>
<dbReference type="InterPro" id="IPR046887">
    <property type="entry name" value="RsmE_PUA-like"/>
</dbReference>
<dbReference type="AlphaFoldDB" id="A0A2K9LR41"/>
<dbReference type="RefSeq" id="WP_101894662.1">
    <property type="nucleotide sequence ID" value="NZ_CP022684.1"/>
</dbReference>
<dbReference type="InterPro" id="IPR015947">
    <property type="entry name" value="PUA-like_sf"/>
</dbReference>
<evidence type="ECO:0000256" key="5">
    <source>
        <dbReference type="ARBA" id="ARBA00022490"/>
    </source>
</evidence>
<dbReference type="Gene3D" id="2.40.240.20">
    <property type="entry name" value="Hypothetical PUA domain-like, domain 1"/>
    <property type="match status" value="1"/>
</dbReference>
<gene>
    <name evidence="15" type="ORF">Kalk_13005</name>
</gene>
<reference evidence="16" key="1">
    <citation type="submission" date="2017-08" db="EMBL/GenBank/DDBJ databases">
        <title>Direct submision.</title>
        <authorList>
            <person name="Kim S.-J."/>
            <person name="Rhee S.-K."/>
        </authorList>
    </citation>
    <scope>NUCLEOTIDE SEQUENCE [LARGE SCALE GENOMIC DNA]</scope>
    <source>
        <strain evidence="16">GI5</strain>
    </source>
</reference>
<evidence type="ECO:0000313" key="15">
    <source>
        <dbReference type="EMBL" id="AUM13284.1"/>
    </source>
</evidence>
<evidence type="ECO:0000256" key="7">
    <source>
        <dbReference type="ARBA" id="ARBA00022603"/>
    </source>
</evidence>
<evidence type="ECO:0000256" key="10">
    <source>
        <dbReference type="ARBA" id="ARBA00025699"/>
    </source>
</evidence>
<keyword evidence="6 12" id="KW-0698">rRNA processing</keyword>
<evidence type="ECO:0000256" key="12">
    <source>
        <dbReference type="PIRNR" id="PIRNR015601"/>
    </source>
</evidence>
<comment type="function">
    <text evidence="10 12">Specifically methylates the N3 position of the uracil ring of uridine 1498 (m3U1498) in 16S rRNA. Acts on the fully assembled 30S ribosomal subunit.</text>
</comment>
<dbReference type="CDD" id="cd18084">
    <property type="entry name" value="RsmE-like"/>
    <property type="match status" value="1"/>
</dbReference>
<comment type="similarity">
    <text evidence="2 12">Belongs to the RNA methyltransferase RsmE family.</text>
</comment>
<keyword evidence="8 12" id="KW-0808">Transferase</keyword>
<dbReference type="InterPro" id="IPR029026">
    <property type="entry name" value="tRNA_m1G_MTases_N"/>
</dbReference>
<keyword evidence="5 12" id="KW-0963">Cytoplasm</keyword>
<keyword evidence="7 12" id="KW-0489">Methyltransferase</keyword>
<dbReference type="SUPFAM" id="SSF88697">
    <property type="entry name" value="PUA domain-like"/>
    <property type="match status" value="1"/>
</dbReference>
<dbReference type="GO" id="GO:0070475">
    <property type="term" value="P:rRNA base methylation"/>
    <property type="evidence" value="ECO:0007669"/>
    <property type="project" value="TreeGrafter"/>
</dbReference>
<organism evidence="15 16">
    <name type="scientific">Ketobacter alkanivorans</name>
    <dbReference type="NCBI Taxonomy" id="1917421"/>
    <lineage>
        <taxon>Bacteria</taxon>
        <taxon>Pseudomonadati</taxon>
        <taxon>Pseudomonadota</taxon>
        <taxon>Gammaproteobacteria</taxon>
        <taxon>Pseudomonadales</taxon>
        <taxon>Ketobacteraceae</taxon>
        <taxon>Ketobacter</taxon>
    </lineage>
</organism>
<dbReference type="Pfam" id="PF04452">
    <property type="entry name" value="Methyltrans_RNA"/>
    <property type="match status" value="1"/>
</dbReference>
<dbReference type="PANTHER" id="PTHR30027:SF3">
    <property type="entry name" value="16S RRNA (URACIL(1498)-N(3))-METHYLTRANSFERASE"/>
    <property type="match status" value="1"/>
</dbReference>
<sequence>MRTPRIFQNQPLLEGNTVQLDENGSRHLSKVLRMVEGDPVILFNGTGGEYHGQIAAVGNKSVAVELTFFNEADRASPVQIHLGQVMGKGDHMDYALQKAVELGVSEITPLFSQRCEVKLKGARLEKKLDQWRHLLISACEQCGMNIIPTINPPQPLLQWAEAVEADKKWILHTEDLPGNPFNAEAPSSLCFAVGPEGGFADEEVEQTKDLGFDCITLGPRVWRTETAPVVLLSLIQLSWGDFLL</sequence>
<evidence type="ECO:0000256" key="9">
    <source>
        <dbReference type="ARBA" id="ARBA00022691"/>
    </source>
</evidence>
<dbReference type="GO" id="GO:0070042">
    <property type="term" value="F:rRNA (uridine-N3-)-methyltransferase activity"/>
    <property type="evidence" value="ECO:0007669"/>
    <property type="project" value="TreeGrafter"/>
</dbReference>
<dbReference type="SUPFAM" id="SSF75217">
    <property type="entry name" value="alpha/beta knot"/>
    <property type="match status" value="1"/>
</dbReference>
<dbReference type="InterPro" id="IPR006700">
    <property type="entry name" value="RsmE"/>
</dbReference>
<evidence type="ECO:0000256" key="1">
    <source>
        <dbReference type="ARBA" id="ARBA00004496"/>
    </source>
</evidence>
<dbReference type="NCBIfam" id="TIGR00046">
    <property type="entry name" value="RsmE family RNA methyltransferase"/>
    <property type="match status" value="1"/>
</dbReference>
<keyword evidence="9 12" id="KW-0949">S-adenosyl-L-methionine</keyword>
<dbReference type="OrthoDB" id="9815641at2"/>
<dbReference type="Gene3D" id="3.40.1280.10">
    <property type="match status" value="1"/>
</dbReference>
<feature type="domain" description="Ribosomal RNA small subunit methyltransferase E PUA-like" evidence="14">
    <location>
        <begin position="20"/>
        <end position="66"/>
    </location>
</feature>
<accession>A0A2K9LR41</accession>
<dbReference type="PANTHER" id="PTHR30027">
    <property type="entry name" value="RIBOSOMAL RNA SMALL SUBUNIT METHYLTRANSFERASE E"/>
    <property type="match status" value="1"/>
</dbReference>